<organism evidence="3 4">
    <name type="scientific">Phycisphaera mikurensis (strain NBRC 102666 / KCTC 22515 / FYK2301M01)</name>
    <dbReference type="NCBI Taxonomy" id="1142394"/>
    <lineage>
        <taxon>Bacteria</taxon>
        <taxon>Pseudomonadati</taxon>
        <taxon>Planctomycetota</taxon>
        <taxon>Phycisphaerae</taxon>
        <taxon>Phycisphaerales</taxon>
        <taxon>Phycisphaeraceae</taxon>
        <taxon>Phycisphaera</taxon>
    </lineage>
</organism>
<keyword evidence="4" id="KW-1185">Reference proteome</keyword>
<dbReference type="RefSeq" id="WP_014438450.1">
    <property type="nucleotide sequence ID" value="NC_017080.1"/>
</dbReference>
<dbReference type="GO" id="GO:0016829">
    <property type="term" value="F:lyase activity"/>
    <property type="evidence" value="ECO:0007669"/>
    <property type="project" value="UniProtKB-KW"/>
</dbReference>
<dbReference type="HOGENOM" id="CLU_1155564_0_0_0"/>
<dbReference type="eggNOG" id="COG0236">
    <property type="taxonomic scope" value="Bacteria"/>
</dbReference>
<dbReference type="OrthoDB" id="9772788at2"/>
<dbReference type="SUPFAM" id="SSF54637">
    <property type="entry name" value="Thioesterase/thiol ester dehydrase-isomerase"/>
    <property type="match status" value="1"/>
</dbReference>
<evidence type="ECO:0000313" key="4">
    <source>
        <dbReference type="Proteomes" id="UP000007881"/>
    </source>
</evidence>
<dbReference type="PANTHER" id="PTHR30272">
    <property type="entry name" value="3-HYDROXYACYL-[ACYL-CARRIER-PROTEIN] DEHYDRATASE"/>
    <property type="match status" value="1"/>
</dbReference>
<feature type="domain" description="Carrier" evidence="2">
    <location>
        <begin position="3"/>
        <end position="82"/>
    </location>
</feature>
<dbReference type="eggNOG" id="COG0764">
    <property type="taxonomic scope" value="Bacteria"/>
</dbReference>
<dbReference type="EC" id="4.2.1.-" evidence="3"/>
<dbReference type="PANTHER" id="PTHR30272:SF1">
    <property type="entry name" value="3-HYDROXYACYL-[ACYL-CARRIER-PROTEIN] DEHYDRATASE"/>
    <property type="match status" value="1"/>
</dbReference>
<name>I0IJ08_PHYMF</name>
<dbReference type="PROSITE" id="PS50075">
    <property type="entry name" value="CARRIER"/>
    <property type="match status" value="1"/>
</dbReference>
<dbReference type="Gene3D" id="1.10.1200.10">
    <property type="entry name" value="ACP-like"/>
    <property type="match status" value="1"/>
</dbReference>
<dbReference type="Pfam" id="PF07977">
    <property type="entry name" value="FabA"/>
    <property type="match status" value="1"/>
</dbReference>
<dbReference type="InterPro" id="IPR009081">
    <property type="entry name" value="PP-bd_ACP"/>
</dbReference>
<dbReference type="Pfam" id="PF00550">
    <property type="entry name" value="PP-binding"/>
    <property type="match status" value="1"/>
</dbReference>
<keyword evidence="1 3" id="KW-0456">Lyase</keyword>
<dbReference type="Gene3D" id="3.10.129.10">
    <property type="entry name" value="Hotdog Thioesterase"/>
    <property type="match status" value="1"/>
</dbReference>
<evidence type="ECO:0000259" key="2">
    <source>
        <dbReference type="PROSITE" id="PS50075"/>
    </source>
</evidence>
<dbReference type="InterPro" id="IPR013114">
    <property type="entry name" value="FabA_FabZ"/>
</dbReference>
<dbReference type="SUPFAM" id="SSF47336">
    <property type="entry name" value="ACP-like"/>
    <property type="match status" value="1"/>
</dbReference>
<dbReference type="InterPro" id="IPR029069">
    <property type="entry name" value="HotDog_dom_sf"/>
</dbReference>
<dbReference type="STRING" id="1142394.PSMK_30870"/>
<evidence type="ECO:0000256" key="1">
    <source>
        <dbReference type="ARBA" id="ARBA00023239"/>
    </source>
</evidence>
<evidence type="ECO:0000313" key="3">
    <source>
        <dbReference type="EMBL" id="BAM05246.1"/>
    </source>
</evidence>
<dbReference type="AlphaFoldDB" id="I0IJ08"/>
<accession>I0IJ08</accession>
<protein>
    <submittedName>
        <fullName evidence="3">Putative (3R)-hydroxymyristoyl-[acyl-carrier-protein] dehydratase</fullName>
        <ecNumber evidence="3">4.2.1.-</ecNumber>
    </submittedName>
</protein>
<reference evidence="3 4" key="1">
    <citation type="submission" date="2012-02" db="EMBL/GenBank/DDBJ databases">
        <title>Complete genome sequence of Phycisphaera mikurensis NBRC 102666.</title>
        <authorList>
            <person name="Ankai A."/>
            <person name="Hosoyama A."/>
            <person name="Terui Y."/>
            <person name="Sekine M."/>
            <person name="Fukai R."/>
            <person name="Kato Y."/>
            <person name="Nakamura S."/>
            <person name="Yamada-Narita S."/>
            <person name="Kawakoshi A."/>
            <person name="Fukunaga Y."/>
            <person name="Yamazaki S."/>
            <person name="Fujita N."/>
        </authorList>
    </citation>
    <scope>NUCLEOTIDE SEQUENCE [LARGE SCALE GENOMIC DNA]</scope>
    <source>
        <strain evidence="4">NBRC 102666 / KCTC 22515 / FYK2301M01</strain>
    </source>
</reference>
<gene>
    <name evidence="3" type="ordered locus">PSMK_30870</name>
</gene>
<dbReference type="InterPro" id="IPR036736">
    <property type="entry name" value="ACP-like_sf"/>
</dbReference>
<proteinExistence type="predicted"/>
<dbReference type="KEGG" id="phm:PSMK_30870"/>
<dbReference type="CDD" id="cd01288">
    <property type="entry name" value="FabZ"/>
    <property type="match status" value="1"/>
</dbReference>
<sequence>MSAALSTRVKDLLRRDLRLGDDADIADDMPLIGGEFDLDSLDVVMLMGSIEKSFGVKLARDGSAERLFASVGTIVEHLGRLEAADPPVDAGGDPAAAAPAVDLAAVLDRLPHRPPFRFVTALRSVEPGVAATARWELTGDESFFVGHFPGNPIVPGVLVTEALAQAAGLVLAAEEAAGAPAGGGRLAAADVRFRSSVKPPATLELHATRGASAAGVTAFEVRAHSGGEVVAEGTLSLAIG</sequence>
<dbReference type="EMBL" id="AP012338">
    <property type="protein sequence ID" value="BAM05246.1"/>
    <property type="molecule type" value="Genomic_DNA"/>
</dbReference>
<dbReference type="Proteomes" id="UP000007881">
    <property type="component" value="Chromosome"/>
</dbReference>